<dbReference type="InterPro" id="IPR017896">
    <property type="entry name" value="4Fe4S_Fe-S-bd"/>
</dbReference>
<keyword evidence="8" id="KW-1185">Reference proteome</keyword>
<dbReference type="RefSeq" id="WP_205088316.1">
    <property type="nucleotide sequence ID" value="NZ_JACJLA010000019.1"/>
</dbReference>
<dbReference type="InterPro" id="IPR050294">
    <property type="entry name" value="RnfB_subfamily"/>
</dbReference>
<protein>
    <submittedName>
        <fullName evidence="7">4Fe-4S dicluster domain-containing protein</fullName>
    </submittedName>
</protein>
<accession>A0ABS2GGV9</accession>
<evidence type="ECO:0000256" key="3">
    <source>
        <dbReference type="ARBA" id="ARBA00022737"/>
    </source>
</evidence>
<evidence type="ECO:0000259" key="6">
    <source>
        <dbReference type="PROSITE" id="PS51379"/>
    </source>
</evidence>
<dbReference type="InterPro" id="IPR017900">
    <property type="entry name" value="4Fe4S_Fe_S_CS"/>
</dbReference>
<sequence>MNYFVKGNPMLCIGCRTCMVACVVAHEGPSIFTMHPDDADFQPRIKVEKTKTMTKTVQCHQCENAPCAAVCPTGALYKEAHHIAFESEQCIGCKQCVMACPFGAITMAAPDEKERCVAHKCDLCTSTAEEAPACVSHCPTEALTFYTEDVQQQSITDKQVRSVRAASRVAGKEGV</sequence>
<dbReference type="CDD" id="cd10554">
    <property type="entry name" value="HycB_like"/>
    <property type="match status" value="1"/>
</dbReference>
<dbReference type="Pfam" id="PF13247">
    <property type="entry name" value="Fer4_11"/>
    <property type="match status" value="1"/>
</dbReference>
<evidence type="ECO:0000256" key="4">
    <source>
        <dbReference type="ARBA" id="ARBA00023004"/>
    </source>
</evidence>
<keyword evidence="2" id="KW-0479">Metal-binding</keyword>
<evidence type="ECO:0000256" key="1">
    <source>
        <dbReference type="ARBA" id="ARBA00022485"/>
    </source>
</evidence>
<dbReference type="SUPFAM" id="SSF54862">
    <property type="entry name" value="4Fe-4S ferredoxins"/>
    <property type="match status" value="1"/>
</dbReference>
<keyword evidence="4" id="KW-0408">Iron</keyword>
<organism evidence="7 8">
    <name type="scientific">Veillonella magna</name>
    <dbReference type="NCBI Taxonomy" id="464322"/>
    <lineage>
        <taxon>Bacteria</taxon>
        <taxon>Bacillati</taxon>
        <taxon>Bacillota</taxon>
        <taxon>Negativicutes</taxon>
        <taxon>Veillonellales</taxon>
        <taxon>Veillonellaceae</taxon>
        <taxon>Veillonella</taxon>
    </lineage>
</organism>
<name>A0ABS2GGV9_9FIRM</name>
<gene>
    <name evidence="7" type="ORF">H6A01_08670</name>
</gene>
<keyword evidence="3" id="KW-0677">Repeat</keyword>
<feature type="domain" description="4Fe-4S ferredoxin-type" evidence="6">
    <location>
        <begin position="81"/>
        <end position="110"/>
    </location>
</feature>
<comment type="caution">
    <text evidence="7">The sequence shown here is derived from an EMBL/GenBank/DDBJ whole genome shotgun (WGS) entry which is preliminary data.</text>
</comment>
<dbReference type="PANTHER" id="PTHR42859:SF17">
    <property type="entry name" value="ELECTRON TRANSPORT PROTEIN HYDN-RELATED"/>
    <property type="match status" value="1"/>
</dbReference>
<dbReference type="PROSITE" id="PS00198">
    <property type="entry name" value="4FE4S_FER_1"/>
    <property type="match status" value="1"/>
</dbReference>
<keyword evidence="1" id="KW-0004">4Fe-4S</keyword>
<dbReference type="PROSITE" id="PS51379">
    <property type="entry name" value="4FE4S_FER_2"/>
    <property type="match status" value="1"/>
</dbReference>
<dbReference type="Gene3D" id="3.30.70.20">
    <property type="match status" value="2"/>
</dbReference>
<dbReference type="Proteomes" id="UP000707138">
    <property type="component" value="Unassembled WGS sequence"/>
</dbReference>
<keyword evidence="5" id="KW-0411">Iron-sulfur</keyword>
<reference evidence="7 8" key="1">
    <citation type="journal article" date="2021" name="Sci. Rep.">
        <title>The distribution of antibiotic resistance genes in chicken gut microbiota commensals.</title>
        <authorList>
            <person name="Juricova H."/>
            <person name="Matiasovicova J."/>
            <person name="Kubasova T."/>
            <person name="Cejkova D."/>
            <person name="Rychlik I."/>
        </authorList>
    </citation>
    <scope>NUCLEOTIDE SEQUENCE [LARGE SCALE GENOMIC DNA]</scope>
    <source>
        <strain evidence="7 8">An537</strain>
    </source>
</reference>
<evidence type="ECO:0000256" key="5">
    <source>
        <dbReference type="ARBA" id="ARBA00023014"/>
    </source>
</evidence>
<evidence type="ECO:0000313" key="8">
    <source>
        <dbReference type="Proteomes" id="UP000707138"/>
    </source>
</evidence>
<evidence type="ECO:0000256" key="2">
    <source>
        <dbReference type="ARBA" id="ARBA00022723"/>
    </source>
</evidence>
<proteinExistence type="predicted"/>
<dbReference type="EMBL" id="JACJLA010000019">
    <property type="protein sequence ID" value="MBM6913391.1"/>
    <property type="molecule type" value="Genomic_DNA"/>
</dbReference>
<evidence type="ECO:0000313" key="7">
    <source>
        <dbReference type="EMBL" id="MBM6913391.1"/>
    </source>
</evidence>
<dbReference type="PANTHER" id="PTHR42859">
    <property type="entry name" value="OXIDOREDUCTASE"/>
    <property type="match status" value="1"/>
</dbReference>